<dbReference type="KEGG" id="cpre:Csp1_00420"/>
<evidence type="ECO:0000313" key="2">
    <source>
        <dbReference type="Proteomes" id="UP000247696"/>
    </source>
</evidence>
<evidence type="ECO:0000313" key="1">
    <source>
        <dbReference type="EMBL" id="AWT24879.1"/>
    </source>
</evidence>
<dbReference type="RefSeq" id="WP_162620170.1">
    <property type="nucleotide sequence ID" value="NZ_CP024988.1"/>
</dbReference>
<dbReference type="STRING" id="1737425.GCA_900049755_01825"/>
<organism evidence="1 2">
    <name type="scientific">Corynebacterium provencense</name>
    <dbReference type="NCBI Taxonomy" id="1737425"/>
    <lineage>
        <taxon>Bacteria</taxon>
        <taxon>Bacillati</taxon>
        <taxon>Actinomycetota</taxon>
        <taxon>Actinomycetes</taxon>
        <taxon>Mycobacteriales</taxon>
        <taxon>Corynebacteriaceae</taxon>
        <taxon>Corynebacterium</taxon>
    </lineage>
</organism>
<gene>
    <name evidence="1" type="ORF">Csp1_00420</name>
</gene>
<dbReference type="AlphaFoldDB" id="A0A2Z3YMP2"/>
<accession>A0A2Z3YMP2</accession>
<proteinExistence type="predicted"/>
<protein>
    <submittedName>
        <fullName evidence="1">Uncharacterized protein</fullName>
    </submittedName>
</protein>
<reference evidence="2" key="1">
    <citation type="submission" date="2017-11" db="EMBL/GenBank/DDBJ databases">
        <title>Otitis media/interna in a cat caused by the recently described species Corynebacterium provencense.</title>
        <authorList>
            <person name="Kittl S."/>
            <person name="Brodard I."/>
            <person name="Rychener L."/>
            <person name="Jores J."/>
            <person name="Roosje P."/>
            <person name="Gobeli Brawand S."/>
        </authorList>
    </citation>
    <scope>NUCLEOTIDE SEQUENCE [LARGE SCALE GENOMIC DNA]</scope>
    <source>
        <strain evidence="2">17KM38</strain>
    </source>
</reference>
<keyword evidence="2" id="KW-1185">Reference proteome</keyword>
<dbReference type="Proteomes" id="UP000247696">
    <property type="component" value="Chromosome"/>
</dbReference>
<name>A0A2Z3YMP2_9CORY</name>
<dbReference type="EMBL" id="CP024988">
    <property type="protein sequence ID" value="AWT24879.1"/>
    <property type="molecule type" value="Genomic_DNA"/>
</dbReference>
<sequence length="150" mass="17163">MDFVESPPVDIELGHDAEYYKDIINEYRLNPPKNVPGLESIFDAHTSVEGTMLIDGSYRSVFINLTHGVSNSFSTDVNDSDTIYGVPLNKKPAKVNKKLRKMGHKTFKFLHDIALLDERIVLVFNEFHANDIVWYDKDTISAEEVRRFVS</sequence>